<feature type="compositionally biased region" description="Low complexity" evidence="10">
    <location>
        <begin position="135"/>
        <end position="150"/>
    </location>
</feature>
<comment type="subcellular location">
    <subcellularLocation>
        <location evidence="1">Cell inner membrane</location>
        <topology evidence="1">Single-pass membrane protein</topology>
        <orientation evidence="1">Periplasmic side</orientation>
    </subcellularLocation>
</comment>
<evidence type="ECO:0000256" key="9">
    <source>
        <dbReference type="ARBA" id="ARBA00023136"/>
    </source>
</evidence>
<keyword evidence="7" id="KW-0653">Protein transport</keyword>
<evidence type="ECO:0000256" key="10">
    <source>
        <dbReference type="SAM" id="MobiDB-lite"/>
    </source>
</evidence>
<keyword evidence="6" id="KW-0812">Transmembrane</keyword>
<keyword evidence="5" id="KW-0997">Cell inner membrane</keyword>
<keyword evidence="8" id="KW-1133">Transmembrane helix</keyword>
<comment type="similarity">
    <text evidence="2">Belongs to the TonB family.</text>
</comment>
<keyword evidence="4" id="KW-1003">Cell membrane</keyword>
<evidence type="ECO:0000256" key="4">
    <source>
        <dbReference type="ARBA" id="ARBA00022475"/>
    </source>
</evidence>
<feature type="compositionally biased region" description="Polar residues" evidence="10">
    <location>
        <begin position="79"/>
        <end position="102"/>
    </location>
</feature>
<dbReference type="InterPro" id="IPR006260">
    <property type="entry name" value="TonB/TolA_C"/>
</dbReference>
<gene>
    <name evidence="12" type="ORF">C6Y28_00415</name>
</gene>
<dbReference type="GO" id="GO:0015031">
    <property type="term" value="P:protein transport"/>
    <property type="evidence" value="ECO:0007669"/>
    <property type="project" value="UniProtKB-KW"/>
</dbReference>
<keyword evidence="9" id="KW-0472">Membrane</keyword>
<reference evidence="12 13" key="1">
    <citation type="journal article" date="2018" name="Genome Announc.">
        <title>Complete genomes of two Megasphaera elsdenii strains, NCIMB 702410 and ATCC 25940.</title>
        <authorList>
            <person name="Hatmaker E.A."/>
            <person name="O'Dell K."/>
            <person name="Riley L.A."/>
            <person name="Klingeman D.M."/>
            <person name="Guss A.M."/>
        </authorList>
    </citation>
    <scope>NUCLEOTIDE SEQUENCE [LARGE SCALE GENOMIC DNA]</scope>
    <source>
        <strain evidence="12 13">NCIMB702410</strain>
    </source>
</reference>
<dbReference type="GO" id="GO:0055085">
    <property type="term" value="P:transmembrane transport"/>
    <property type="evidence" value="ECO:0007669"/>
    <property type="project" value="InterPro"/>
</dbReference>
<dbReference type="InterPro" id="IPR037682">
    <property type="entry name" value="TonB_C"/>
</dbReference>
<organism evidence="12 13">
    <name type="scientific">Megasphaera elsdenii</name>
    <dbReference type="NCBI Taxonomy" id="907"/>
    <lineage>
        <taxon>Bacteria</taxon>
        <taxon>Bacillati</taxon>
        <taxon>Bacillota</taxon>
        <taxon>Negativicutes</taxon>
        <taxon>Veillonellales</taxon>
        <taxon>Veillonellaceae</taxon>
        <taxon>Megasphaera</taxon>
    </lineage>
</organism>
<dbReference type="Pfam" id="PF03544">
    <property type="entry name" value="TonB_C"/>
    <property type="match status" value="1"/>
</dbReference>
<feature type="compositionally biased region" description="Gly residues" evidence="10">
    <location>
        <begin position="56"/>
        <end position="65"/>
    </location>
</feature>
<keyword evidence="3" id="KW-0813">Transport</keyword>
<dbReference type="PROSITE" id="PS52015">
    <property type="entry name" value="TONB_CTD"/>
    <property type="match status" value="1"/>
</dbReference>
<dbReference type="SUPFAM" id="SSF74653">
    <property type="entry name" value="TolA/TonB C-terminal domain"/>
    <property type="match status" value="1"/>
</dbReference>
<evidence type="ECO:0000256" key="3">
    <source>
        <dbReference type="ARBA" id="ARBA00022448"/>
    </source>
</evidence>
<dbReference type="AlphaFoldDB" id="A0A2S0MA98"/>
<sequence>MEGISWKRAYAGSLLIHLVVAGLLAVGLAGSVAQHEQEKMYVVDLDASDLTDSGSGHAGGGGGGSSSASLFPDKLSETDMAQRTAAVQAQSSALTPPEQVTQAQSILAEASEKAAAPVASAAQAPLPGAPDDTGSRTAAGSRDGGSSRSGSGYGTGEGNGEGAGSGSGEGPGSGSGSGGGSGSGTGAGSGDGQGYGQGTGDGQGSGDSGAAGTGSAPFDSDGFWSAVNANKSYPPMAIKRGLTGTVTVTVVLDSSGNCVSASADSSGLLAKAAVNAVYAACPYPNGTGSTVTVHVPVTFNLQ</sequence>
<dbReference type="RefSeq" id="WP_027894819.1">
    <property type="nucleotide sequence ID" value="NZ_CP027569.1"/>
</dbReference>
<evidence type="ECO:0000313" key="12">
    <source>
        <dbReference type="EMBL" id="AVO28319.1"/>
    </source>
</evidence>
<dbReference type="Gene3D" id="3.30.1150.10">
    <property type="match status" value="1"/>
</dbReference>
<dbReference type="OrthoDB" id="1632178at2"/>
<feature type="domain" description="TonB C-terminal" evidence="11">
    <location>
        <begin position="218"/>
        <end position="302"/>
    </location>
</feature>
<evidence type="ECO:0000256" key="7">
    <source>
        <dbReference type="ARBA" id="ARBA00022927"/>
    </source>
</evidence>
<dbReference type="GO" id="GO:0005886">
    <property type="term" value="C:plasma membrane"/>
    <property type="evidence" value="ECO:0007669"/>
    <property type="project" value="UniProtKB-SubCell"/>
</dbReference>
<feature type="compositionally biased region" description="Gly residues" evidence="10">
    <location>
        <begin position="151"/>
        <end position="212"/>
    </location>
</feature>
<accession>A0A2S0MA98</accession>
<evidence type="ECO:0000256" key="6">
    <source>
        <dbReference type="ARBA" id="ARBA00022692"/>
    </source>
</evidence>
<protein>
    <recommendedName>
        <fullName evidence="11">TonB C-terminal domain-containing protein</fullName>
    </recommendedName>
</protein>
<evidence type="ECO:0000256" key="8">
    <source>
        <dbReference type="ARBA" id="ARBA00022989"/>
    </source>
</evidence>
<name>A0A2S0MA98_MEGEL</name>
<evidence type="ECO:0000256" key="1">
    <source>
        <dbReference type="ARBA" id="ARBA00004383"/>
    </source>
</evidence>
<dbReference type="NCBIfam" id="TIGR01352">
    <property type="entry name" value="tonB_Cterm"/>
    <property type="match status" value="1"/>
</dbReference>
<dbReference type="EMBL" id="CP027569">
    <property type="protein sequence ID" value="AVO28319.1"/>
    <property type="molecule type" value="Genomic_DNA"/>
</dbReference>
<feature type="region of interest" description="Disordered" evidence="10">
    <location>
        <begin position="118"/>
        <end position="216"/>
    </location>
</feature>
<dbReference type="PANTHER" id="PTHR33446">
    <property type="entry name" value="PROTEIN TONB-RELATED"/>
    <property type="match status" value="1"/>
</dbReference>
<evidence type="ECO:0000313" key="13">
    <source>
        <dbReference type="Proteomes" id="UP000238358"/>
    </source>
</evidence>
<proteinExistence type="inferred from homology"/>
<evidence type="ECO:0000256" key="2">
    <source>
        <dbReference type="ARBA" id="ARBA00006555"/>
    </source>
</evidence>
<evidence type="ECO:0000256" key="5">
    <source>
        <dbReference type="ARBA" id="ARBA00022519"/>
    </source>
</evidence>
<feature type="region of interest" description="Disordered" evidence="10">
    <location>
        <begin position="52"/>
        <end position="102"/>
    </location>
</feature>
<dbReference type="Proteomes" id="UP000238358">
    <property type="component" value="Chromosome"/>
</dbReference>
<evidence type="ECO:0000259" key="11">
    <source>
        <dbReference type="PROSITE" id="PS52015"/>
    </source>
</evidence>
<dbReference type="InterPro" id="IPR051045">
    <property type="entry name" value="TonB-dependent_transducer"/>
</dbReference>